<feature type="compositionally biased region" description="Polar residues" evidence="1">
    <location>
        <begin position="106"/>
        <end position="129"/>
    </location>
</feature>
<evidence type="ECO:0000256" key="1">
    <source>
        <dbReference type="SAM" id="MobiDB-lite"/>
    </source>
</evidence>
<sequence>MKRKKKPPSDQSGDSSSEYENASSRKKRDNRSPETASISFDAPPSLSADMNVNSDDDFQPPLKFGFNYVAPKDLYQDLKKRSGKGTSYKPKKNLPKKDKDPIPSLNLATPASSSGPSISETASTSNTSAPAPKASSETNADDKKVSKKVREKIDKREELEKAKEEAKDTSKSMKSPTCGGTDHARSSSKNCSKCVKGKKEAFKEFTKTTVIKTSLISCCKFEIVVSEIQKLVVHITQLVFAGSIFANYYYLDQVQNKEVLSEINQNLIYQLFSVLTGRGKKANDELKVCFKKFYRSLPYDFDLDAYKGQGYSTIVSSMAKQYETLVRENISSNYDSRTCRYLLGIFSKPNHELFCGNILTVTLRKSIARYVSQKKANAEDCKWPSSVDKNDEIKSLVERTLAFWSRFDVTGAKPLTVPKFFARPHHYLKWTHEIQREMSEKQFIQENIPQQTATSGYNYRNLKAIDGVTKIKTFIAATQEEIQYKTFKPLIQEDQECSHFFRCMMLSKHFGEF</sequence>
<evidence type="ECO:0000313" key="3">
    <source>
        <dbReference type="Proteomes" id="UP000054107"/>
    </source>
</evidence>
<feature type="region of interest" description="Disordered" evidence="1">
    <location>
        <begin position="1"/>
        <end position="65"/>
    </location>
</feature>
<feature type="region of interest" description="Disordered" evidence="1">
    <location>
        <begin position="77"/>
        <end position="189"/>
    </location>
</feature>
<name>A0A0B7NIG6_9FUNG</name>
<proteinExistence type="predicted"/>
<evidence type="ECO:0000313" key="2">
    <source>
        <dbReference type="EMBL" id="CEP14738.1"/>
    </source>
</evidence>
<accession>A0A0B7NIG6</accession>
<organism evidence="2 3">
    <name type="scientific">Parasitella parasitica</name>
    <dbReference type="NCBI Taxonomy" id="35722"/>
    <lineage>
        <taxon>Eukaryota</taxon>
        <taxon>Fungi</taxon>
        <taxon>Fungi incertae sedis</taxon>
        <taxon>Mucoromycota</taxon>
        <taxon>Mucoromycotina</taxon>
        <taxon>Mucoromycetes</taxon>
        <taxon>Mucorales</taxon>
        <taxon>Mucorineae</taxon>
        <taxon>Mucoraceae</taxon>
        <taxon>Parasitella</taxon>
    </lineage>
</organism>
<gene>
    <name evidence="2" type="primary">PARPA_08922.1 scaffold 35213</name>
</gene>
<protein>
    <submittedName>
        <fullName evidence="2">Uncharacterized protein</fullName>
    </submittedName>
</protein>
<reference evidence="2 3" key="1">
    <citation type="submission" date="2014-09" db="EMBL/GenBank/DDBJ databases">
        <authorList>
            <person name="Ellenberger Sabrina"/>
        </authorList>
    </citation>
    <scope>NUCLEOTIDE SEQUENCE [LARGE SCALE GENOMIC DNA]</scope>
    <source>
        <strain evidence="2 3">CBS 412.66</strain>
    </source>
</reference>
<keyword evidence="3" id="KW-1185">Reference proteome</keyword>
<feature type="compositionally biased region" description="Basic and acidic residues" evidence="1">
    <location>
        <begin position="151"/>
        <end position="171"/>
    </location>
</feature>
<feature type="compositionally biased region" description="Polar residues" evidence="1">
    <location>
        <begin position="9"/>
        <end position="22"/>
    </location>
</feature>
<dbReference type="OrthoDB" id="2289852at2759"/>
<dbReference type="EMBL" id="LN731682">
    <property type="protein sequence ID" value="CEP14738.1"/>
    <property type="molecule type" value="Genomic_DNA"/>
</dbReference>
<dbReference type="AlphaFoldDB" id="A0A0B7NIG6"/>
<dbReference type="Proteomes" id="UP000054107">
    <property type="component" value="Unassembled WGS sequence"/>
</dbReference>